<name>A0ACB9DD61_9ASTR</name>
<sequence>MSNDGHLVVMRYANTEWVTDFSTPRDSCRPPSRCGKLGLCSPSGCYCPPGFRTDPVTYSVCSLSDNSLSLPESCGDNKTPRQSNSSENFIYVQLAAGMKYYPVDFIDPVRNGVVLSTCKALCSARCSCLAFYYGNISGSCHLIENHLGSITSSSNDITDDKLGFIKTISSSQNQDDDSSSDFPVVGLILFPTTGVLVVSVFAIWMIRRSKNNKMKLNSKKLDDNSYSDDLEMFTIAASSHGSGNPSTSTDDQSTISSGSHNRPHACALYFPLQALEMHEEGQYLDLVEPRLAGLVTSDEAEKLVKVALCCLHEDPALRPKMANVVAMLEGTLPVSEPRLESLNFLRFYGRRFTSR</sequence>
<proteinExistence type="predicted"/>
<evidence type="ECO:0000313" key="2">
    <source>
        <dbReference type="Proteomes" id="UP001056120"/>
    </source>
</evidence>
<comment type="caution">
    <text evidence="1">The sequence shown here is derived from an EMBL/GenBank/DDBJ whole genome shotgun (WGS) entry which is preliminary data.</text>
</comment>
<keyword evidence="2" id="KW-1185">Reference proteome</keyword>
<dbReference type="EMBL" id="CM042036">
    <property type="protein sequence ID" value="KAI3744465.1"/>
    <property type="molecule type" value="Genomic_DNA"/>
</dbReference>
<gene>
    <name evidence="1" type="ORF">L1987_57546</name>
</gene>
<evidence type="ECO:0000313" key="1">
    <source>
        <dbReference type="EMBL" id="KAI3744465.1"/>
    </source>
</evidence>
<reference evidence="1 2" key="2">
    <citation type="journal article" date="2022" name="Mol. Ecol. Resour.">
        <title>The genomes of chicory, endive, great burdock and yacon provide insights into Asteraceae paleo-polyploidization history and plant inulin production.</title>
        <authorList>
            <person name="Fan W."/>
            <person name="Wang S."/>
            <person name="Wang H."/>
            <person name="Wang A."/>
            <person name="Jiang F."/>
            <person name="Liu H."/>
            <person name="Zhao H."/>
            <person name="Xu D."/>
            <person name="Zhang Y."/>
        </authorList>
    </citation>
    <scope>NUCLEOTIDE SEQUENCE [LARGE SCALE GENOMIC DNA]</scope>
    <source>
        <strain evidence="2">cv. Yunnan</strain>
        <tissue evidence="1">Leaves</tissue>
    </source>
</reference>
<accession>A0ACB9DD61</accession>
<organism evidence="1 2">
    <name type="scientific">Smallanthus sonchifolius</name>
    <dbReference type="NCBI Taxonomy" id="185202"/>
    <lineage>
        <taxon>Eukaryota</taxon>
        <taxon>Viridiplantae</taxon>
        <taxon>Streptophyta</taxon>
        <taxon>Embryophyta</taxon>
        <taxon>Tracheophyta</taxon>
        <taxon>Spermatophyta</taxon>
        <taxon>Magnoliopsida</taxon>
        <taxon>eudicotyledons</taxon>
        <taxon>Gunneridae</taxon>
        <taxon>Pentapetalae</taxon>
        <taxon>asterids</taxon>
        <taxon>campanulids</taxon>
        <taxon>Asterales</taxon>
        <taxon>Asteraceae</taxon>
        <taxon>Asteroideae</taxon>
        <taxon>Heliantheae alliance</taxon>
        <taxon>Millerieae</taxon>
        <taxon>Smallanthus</taxon>
    </lineage>
</organism>
<protein>
    <submittedName>
        <fullName evidence="1">Uncharacterized protein</fullName>
    </submittedName>
</protein>
<reference evidence="2" key="1">
    <citation type="journal article" date="2022" name="Mol. Ecol. Resour.">
        <title>The genomes of chicory, endive, great burdock and yacon provide insights into Asteraceae palaeo-polyploidization history and plant inulin production.</title>
        <authorList>
            <person name="Fan W."/>
            <person name="Wang S."/>
            <person name="Wang H."/>
            <person name="Wang A."/>
            <person name="Jiang F."/>
            <person name="Liu H."/>
            <person name="Zhao H."/>
            <person name="Xu D."/>
            <person name="Zhang Y."/>
        </authorList>
    </citation>
    <scope>NUCLEOTIDE SEQUENCE [LARGE SCALE GENOMIC DNA]</scope>
    <source>
        <strain evidence="2">cv. Yunnan</strain>
    </source>
</reference>
<dbReference type="Proteomes" id="UP001056120">
    <property type="component" value="Linkage Group LG19"/>
</dbReference>